<dbReference type="PROSITE" id="PS50943">
    <property type="entry name" value="HTH_CROC1"/>
    <property type="match status" value="1"/>
</dbReference>
<dbReference type="SUPFAM" id="SSF47413">
    <property type="entry name" value="lambda repressor-like DNA-binding domains"/>
    <property type="match status" value="1"/>
</dbReference>
<keyword evidence="3" id="KW-1185">Reference proteome</keyword>
<name>A0A2A2F595_9GAMM</name>
<dbReference type="OrthoDB" id="9792093at2"/>
<evidence type="ECO:0000313" key="3">
    <source>
        <dbReference type="Proteomes" id="UP000218896"/>
    </source>
</evidence>
<sequence>MHTVQGSEIKGLQDARVKAEYDKLTPEFELIDQLLSMRNSAGLTQQELAERMGTQKSNVSRLEHGRSNPSWKMLTRYAHACGYELKLSTLERSA</sequence>
<dbReference type="Proteomes" id="UP000218896">
    <property type="component" value="Unassembled WGS sequence"/>
</dbReference>
<comment type="caution">
    <text evidence="2">The sequence shown here is derived from an EMBL/GenBank/DDBJ whole genome shotgun (WGS) entry which is preliminary data.</text>
</comment>
<dbReference type="CDD" id="cd00093">
    <property type="entry name" value="HTH_XRE"/>
    <property type="match status" value="1"/>
</dbReference>
<evidence type="ECO:0000313" key="2">
    <source>
        <dbReference type="EMBL" id="PAU79799.1"/>
    </source>
</evidence>
<dbReference type="Gene3D" id="1.10.260.40">
    <property type="entry name" value="lambda repressor-like DNA-binding domains"/>
    <property type="match status" value="1"/>
</dbReference>
<dbReference type="SMART" id="SM00530">
    <property type="entry name" value="HTH_XRE"/>
    <property type="match status" value="1"/>
</dbReference>
<dbReference type="GO" id="GO:0003677">
    <property type="term" value="F:DNA binding"/>
    <property type="evidence" value="ECO:0007669"/>
    <property type="project" value="InterPro"/>
</dbReference>
<proteinExistence type="predicted"/>
<organism evidence="2 3">
    <name type="scientific">Halovibrio salipaludis</name>
    <dbReference type="NCBI Taxonomy" id="2032626"/>
    <lineage>
        <taxon>Bacteria</taxon>
        <taxon>Pseudomonadati</taxon>
        <taxon>Pseudomonadota</taxon>
        <taxon>Gammaproteobacteria</taxon>
        <taxon>Oceanospirillales</taxon>
        <taxon>Halomonadaceae</taxon>
        <taxon>Halovibrio</taxon>
    </lineage>
</organism>
<dbReference type="InterPro" id="IPR010982">
    <property type="entry name" value="Lambda_DNA-bd_dom_sf"/>
</dbReference>
<dbReference type="Pfam" id="PF01381">
    <property type="entry name" value="HTH_3"/>
    <property type="match status" value="1"/>
</dbReference>
<gene>
    <name evidence="2" type="ORF">CK501_11395</name>
</gene>
<feature type="domain" description="HTH cro/C1-type" evidence="1">
    <location>
        <begin position="34"/>
        <end position="90"/>
    </location>
</feature>
<dbReference type="AlphaFoldDB" id="A0A2A2F595"/>
<dbReference type="EMBL" id="NSKD01000005">
    <property type="protein sequence ID" value="PAU79799.1"/>
    <property type="molecule type" value="Genomic_DNA"/>
</dbReference>
<evidence type="ECO:0000259" key="1">
    <source>
        <dbReference type="PROSITE" id="PS50943"/>
    </source>
</evidence>
<accession>A0A2A2F595</accession>
<reference evidence="2 3" key="1">
    <citation type="submission" date="2017-08" db="EMBL/GenBank/DDBJ databases">
        <title>Halovibrio sewagensis sp. nov., isolated from wastewater of high salinity.</title>
        <authorList>
            <person name="Dong X."/>
            <person name="Zhang G."/>
        </authorList>
    </citation>
    <scope>NUCLEOTIDE SEQUENCE [LARGE SCALE GENOMIC DNA]</scope>
    <source>
        <strain evidence="2 3">YL5-2</strain>
    </source>
</reference>
<protein>
    <submittedName>
        <fullName evidence="2">Transcriptional regulator</fullName>
    </submittedName>
</protein>
<dbReference type="InterPro" id="IPR001387">
    <property type="entry name" value="Cro/C1-type_HTH"/>
</dbReference>